<dbReference type="Pfam" id="PF12765">
    <property type="entry name" value="Cohesin_HEAT"/>
    <property type="match status" value="1"/>
</dbReference>
<dbReference type="Proteomes" id="UP001177023">
    <property type="component" value="Unassembled WGS sequence"/>
</dbReference>
<dbReference type="InterPro" id="IPR016024">
    <property type="entry name" value="ARM-type_fold"/>
</dbReference>
<evidence type="ECO:0000256" key="7">
    <source>
        <dbReference type="SAM" id="Coils"/>
    </source>
</evidence>
<dbReference type="Pfam" id="PF12830">
    <property type="entry name" value="Nipped-B_C"/>
    <property type="match status" value="1"/>
</dbReference>
<evidence type="ECO:0000313" key="11">
    <source>
        <dbReference type="Proteomes" id="UP001177023"/>
    </source>
</evidence>
<feature type="region of interest" description="Disordered" evidence="8">
    <location>
        <begin position="210"/>
        <end position="233"/>
    </location>
</feature>
<feature type="compositionally biased region" description="Basic and acidic residues" evidence="8">
    <location>
        <begin position="445"/>
        <end position="465"/>
    </location>
</feature>
<comment type="similarity">
    <text evidence="2 6">Belongs to the SCC2/Nipped-B family.</text>
</comment>
<evidence type="ECO:0000256" key="1">
    <source>
        <dbReference type="ARBA" id="ARBA00004123"/>
    </source>
</evidence>
<feature type="non-terminal residue" evidence="10">
    <location>
        <position position="1"/>
    </location>
</feature>
<evidence type="ECO:0000256" key="4">
    <source>
        <dbReference type="ARBA" id="ARBA00023242"/>
    </source>
</evidence>
<keyword evidence="3 6" id="KW-0677">Repeat</keyword>
<dbReference type="GO" id="GO:0003682">
    <property type="term" value="F:chromatin binding"/>
    <property type="evidence" value="ECO:0007669"/>
    <property type="project" value="TreeGrafter"/>
</dbReference>
<feature type="coiled-coil region" evidence="7">
    <location>
        <begin position="1066"/>
        <end position="1107"/>
    </location>
</feature>
<dbReference type="GO" id="GO:0071169">
    <property type="term" value="P:establishment of protein localization to chromatin"/>
    <property type="evidence" value="ECO:0007669"/>
    <property type="project" value="TreeGrafter"/>
</dbReference>
<dbReference type="GO" id="GO:0010468">
    <property type="term" value="P:regulation of gene expression"/>
    <property type="evidence" value="ECO:0007669"/>
    <property type="project" value="InterPro"/>
</dbReference>
<keyword evidence="11" id="KW-1185">Reference proteome</keyword>
<evidence type="ECO:0000256" key="3">
    <source>
        <dbReference type="ARBA" id="ARBA00022737"/>
    </source>
</evidence>
<feature type="region of interest" description="Disordered" evidence="8">
    <location>
        <begin position="727"/>
        <end position="748"/>
    </location>
</feature>
<dbReference type="SUPFAM" id="SSF48371">
    <property type="entry name" value="ARM repeat"/>
    <property type="match status" value="1"/>
</dbReference>
<evidence type="ECO:0000256" key="6">
    <source>
        <dbReference type="RuleBase" id="RU364107"/>
    </source>
</evidence>
<keyword evidence="5 6" id="KW-0131">Cell cycle</keyword>
<feature type="region of interest" description="Disordered" evidence="8">
    <location>
        <begin position="2053"/>
        <end position="2088"/>
    </location>
</feature>
<dbReference type="PANTHER" id="PTHR21704:SF18">
    <property type="entry name" value="NIPPED-B-LIKE PROTEIN"/>
    <property type="match status" value="1"/>
</dbReference>
<feature type="compositionally biased region" description="Basic and acidic residues" evidence="8">
    <location>
        <begin position="519"/>
        <end position="533"/>
    </location>
</feature>
<keyword evidence="7" id="KW-0175">Coiled coil</keyword>
<accession>A0AA36FZ08</accession>
<dbReference type="GO" id="GO:1990414">
    <property type="term" value="P:replication-born double-strand break repair via sister chromatid exchange"/>
    <property type="evidence" value="ECO:0007669"/>
    <property type="project" value="TreeGrafter"/>
</dbReference>
<dbReference type="PANTHER" id="PTHR21704">
    <property type="entry name" value="NIPPED-B-LIKE PROTEIN DELANGIN SCC2-RELATED"/>
    <property type="match status" value="1"/>
</dbReference>
<dbReference type="GO" id="GO:0140588">
    <property type="term" value="P:chromatin looping"/>
    <property type="evidence" value="ECO:0007669"/>
    <property type="project" value="InterPro"/>
</dbReference>
<dbReference type="InterPro" id="IPR024986">
    <property type="entry name" value="Nipped-B_C"/>
</dbReference>
<organism evidence="10 11">
    <name type="scientific">Mesorhabditis spiculigera</name>
    <dbReference type="NCBI Taxonomy" id="96644"/>
    <lineage>
        <taxon>Eukaryota</taxon>
        <taxon>Metazoa</taxon>
        <taxon>Ecdysozoa</taxon>
        <taxon>Nematoda</taxon>
        <taxon>Chromadorea</taxon>
        <taxon>Rhabditida</taxon>
        <taxon>Rhabditina</taxon>
        <taxon>Rhabditomorpha</taxon>
        <taxon>Rhabditoidea</taxon>
        <taxon>Rhabditidae</taxon>
        <taxon>Mesorhabditinae</taxon>
        <taxon>Mesorhabditis</taxon>
    </lineage>
</organism>
<reference evidence="10" key="1">
    <citation type="submission" date="2023-06" db="EMBL/GenBank/DDBJ databases">
        <authorList>
            <person name="Delattre M."/>
        </authorList>
    </citation>
    <scope>NUCLEOTIDE SEQUENCE</scope>
    <source>
        <strain evidence="10">AF72</strain>
    </source>
</reference>
<comment type="caution">
    <text evidence="10">The sequence shown here is derived from an EMBL/GenBank/DDBJ whole genome shotgun (WGS) entry which is preliminary data.</text>
</comment>
<sequence>MDPRHLQNTLNPGGGAMDANQQNAFLHPQYNQFFAQNQLLSQGFYPSQQQMLDMQYMQQQQLLHMQQQLPQQHQQSLQQPQLGLHPNSMLQQQQLLQQQHLPQFQQVAQQMTHQQRLLDQQKQQMEAIRQQRLAQERAEAEARLIEQQKREAEEAEKRRIAEEIRRKEEAERLAKLEAEMLERRKMEEEAARQAEIERLRLEAERREREQLEKVQAEQQAKAREAEKNQHELEERGAKLPAPYTMLGTPITNLLTLISFPSENLANSQMLRICQPNELGALNNTDPTLVANICDALAACDVNDIKMRQDFETNETAFDQLPPLIKAVLQHRADALDVETSMAHGIDLGDINDAMNTDFNLDRPSETSAAPRPMGQPTDPARPAFKPAEIAHPDGEKIRRQMISLGKQPKAAQNQRKKKDMVAELYDSLTDYFDPSQGPRSRRKAKTFEEELQDKKDLEMVERMEHDGDESEHDPEAAGPSSVKRPFEEDELDGKFFDKRKSKKRKHEEFERAPTPTEVIQEREAEWIERQRQRNEKRRRNRGDDSGEENWSNDVMAEQASQECFEATIDQIVNEVDIEFGRDDQDDDDNADMDAQCLIEASKLEQLRMEALKLKEWKKLNKVNADRLVKLITILERNIRDVIPREGEAPIVSFLDDETMDDDDQATLDERLYRAAAAACTALLVMTGSKMPKMVFLEDAIDRSIQLCKQYLNYIVFPASDSVFRSPNKQKKVEEKSRGRRKLGQSTRTPSAQRIYVRMTDLIGCFGELVRVQSLSEMSIHHLSTIATSAFFVNNIGELQWQAMRLLSNIFNKCDDNIRHAILQDIINALHRLPHAKTTSNSLRLSTGTWLNNVSVLIMQLVQATVHMPKRKKRDGEETDEKAEIDRADKSIKSSFESAYRIAATFLGGFLQKCCSKGEEDNRRVFESFLHDLLNALHKPEWPAAEFLLSILGNMLIKHYRASKGTEIGLRTASLEYLGLITAQLKKDARSGAEDAKARLELVVKTVIFDEMEDPPADISELDIDDMSATDRIKKLEQALIDYLLITKDGGDVSIEYAVSFYACYWYKETVEDLDRLKQDYKAMKKQEDLTEKDLRKREKKMERINEKARAMKEYLVKLVERKQMKKRVDEIRAKGLDVMLEADAAWAVKFLATQRELTQSGFENYLKQILYGVISEPIVALRTRAMKCLTQIIEADHAVLGIPEVQSAVQARMVDPNAQVREATIELLGKYLLSRPDFIPKYYPILLERIKDSGTAVRKRVIRIMRELIEQNPDFDKGPELLSRIVRRIGDEEGVKKLVLETFNNLWFQPLREKDHEALLKRVQLLTATTELCAAENTVEHIETMFNLIFKTGDKGTIFACRQIVDSLVDSVLTLESKMAIENSISAADTNGGGDNLNKVRLAKSNQDRMLACLTALSLFSKVRSELLVKHAETLQPYLSMSVNTPGEIQVLKQVIDMLRRVIPLMTHPSDQLIDDLEESLAQLIVGGKVVIVESAVECAGALHEKFPRRRPKVTERFLKFLGVLNQTRQLTERDPKAQSQMNDSRVVMLARAIFCVGLLGRYFDFDVLLEEEQDTTRQYVVPTVLPDNPFLENHQIEDDERPRKIRDNVFSVLVYFATFPHGVIKKNSITSIGHLSAQYAEYLTRPEVRGLYMMLLKSNDIHHLALKILVLRNLEQFLINEETKMHKLNQDWMKRKETEDLKEMDQAGSGLGSAVIQIYWNFVLNCYFHREKEVRSAAVQVAWRTLNQGLVTPGSSIPTLIAMMTDPIPLIRNKVENLLKEIDTKYQGMVQTKAVSGIRVAFSLHNLVGRENGRLLRGIRAIEGSATANTANKKMVLDAWGMPKYTNDGQALLSGLYQAMRGNRQQRRSFLASVLRLFSEEYKDKPSLQEWIFVGDNVAMFPYQVLDEPLYVIHQIDSIVALSGESIINQFKQSDDDVDFEPEAIYLRLPSDKTHLFTLMNNSQACFTLLFLKTFLMKLYGFTEAKIQEYSPSDGAKIYEKPVTRKNVQMFYPQTAIAELDPARIAVRDTMDGHYNLSHQICHFRKMLLSLDRGGDDDDEAPPEEQPAPENEQVDEADQVDGVITEE</sequence>
<feature type="region of interest" description="Disordered" evidence="8">
    <location>
        <begin position="430"/>
        <end position="554"/>
    </location>
</feature>
<proteinExistence type="inferred from homology"/>
<dbReference type="GO" id="GO:0090694">
    <property type="term" value="C:Scc2-Scc4 cohesin loading complex"/>
    <property type="evidence" value="ECO:0007669"/>
    <property type="project" value="TreeGrafter"/>
</dbReference>
<feature type="compositionally biased region" description="Acidic residues" evidence="8">
    <location>
        <begin position="2073"/>
        <end position="2088"/>
    </location>
</feature>
<comment type="subcellular location">
    <subcellularLocation>
        <location evidence="1 6">Nucleus</location>
    </subcellularLocation>
</comment>
<evidence type="ECO:0000256" key="8">
    <source>
        <dbReference type="SAM" id="MobiDB-lite"/>
    </source>
</evidence>
<evidence type="ECO:0000256" key="5">
    <source>
        <dbReference type="ARBA" id="ARBA00023306"/>
    </source>
</evidence>
<feature type="domain" description="Sister chromatid cohesion C-terminal" evidence="9">
    <location>
        <begin position="1714"/>
        <end position="1920"/>
    </location>
</feature>
<feature type="region of interest" description="Disordered" evidence="8">
    <location>
        <begin position="359"/>
        <end position="393"/>
    </location>
</feature>
<evidence type="ECO:0000256" key="2">
    <source>
        <dbReference type="ARBA" id="ARBA00009252"/>
    </source>
</evidence>
<keyword evidence="4 6" id="KW-0539">Nucleus</keyword>
<dbReference type="InterPro" id="IPR033031">
    <property type="entry name" value="Scc2/Nipped-B"/>
</dbReference>
<name>A0AA36FZ08_9BILA</name>
<dbReference type="InterPro" id="IPR011989">
    <property type="entry name" value="ARM-like"/>
</dbReference>
<dbReference type="GO" id="GO:0061775">
    <property type="term" value="F:cohesin loader activity"/>
    <property type="evidence" value="ECO:0007669"/>
    <property type="project" value="InterPro"/>
</dbReference>
<dbReference type="Gene3D" id="1.25.10.10">
    <property type="entry name" value="Leucine-rich Repeat Variant"/>
    <property type="match status" value="1"/>
</dbReference>
<dbReference type="CDD" id="cd23958">
    <property type="entry name" value="SCC2"/>
    <property type="match status" value="1"/>
</dbReference>
<protein>
    <recommendedName>
        <fullName evidence="6">Nipped-B protein</fullName>
    </recommendedName>
</protein>
<evidence type="ECO:0000259" key="9">
    <source>
        <dbReference type="Pfam" id="PF12830"/>
    </source>
</evidence>
<evidence type="ECO:0000313" key="10">
    <source>
        <dbReference type="EMBL" id="CAJ0573496.1"/>
    </source>
</evidence>
<dbReference type="EMBL" id="CATQJA010002619">
    <property type="protein sequence ID" value="CAJ0573496.1"/>
    <property type="molecule type" value="Genomic_DNA"/>
</dbReference>
<dbReference type="InterPro" id="IPR026003">
    <property type="entry name" value="Cohesin_HEAT"/>
</dbReference>
<gene>
    <name evidence="10" type="ORF">MSPICULIGERA_LOCUS11853</name>
</gene>
<dbReference type="GO" id="GO:0034087">
    <property type="term" value="P:establishment of mitotic sister chromatid cohesion"/>
    <property type="evidence" value="ECO:0007669"/>
    <property type="project" value="TreeGrafter"/>
</dbReference>